<reference evidence="1" key="1">
    <citation type="journal article" date="2011" name="PLoS ONE">
        <title>Ralstonia syzygii, the Blood Disease Bacterium and some Asian R. solanacearum strains form a single genomic species despite divergent lifestyles.</title>
        <authorList>
            <person name="Remenant B."/>
            <person name="de Cambiaire J.C."/>
            <person name="Cellier G."/>
            <person name="Jacobs J.M."/>
            <person name="Mangenot S."/>
            <person name="Barbe V."/>
            <person name="Lajus A."/>
            <person name="Vallenet D."/>
            <person name="Medigue C."/>
            <person name="Fegan M."/>
            <person name="Allen C."/>
            <person name="Prior P."/>
        </authorList>
    </citation>
    <scope>NUCLEOTIDE SEQUENCE</scope>
    <source>
        <strain evidence="1">R24</strain>
    </source>
</reference>
<sequence>MTGTTNATGIYVRKLILLYGPPAVGKLTVGSSLAVKVDAVLFHNHLTYDVAASVLTPDRCFETIKMFSCQLRLHAISLLFGYDSRDIVTTFCYRGTKDDWYIDALRTLCQDNGFVPHFVQLRGDRAHLLDRVENPDRKKFGKICSRDKLKEILDDCSYSATIAAVNHISLNMSELTPHCASERLAEVIYCSSKQPNTEGSAK</sequence>
<protein>
    <submittedName>
        <fullName evidence="1">Conserved hypothethical protein</fullName>
    </submittedName>
</protein>
<dbReference type="AlphaFoldDB" id="G3AC38"/>
<dbReference type="Gene3D" id="3.40.50.300">
    <property type="entry name" value="P-loop containing nucleotide triphosphate hydrolases"/>
    <property type="match status" value="1"/>
</dbReference>
<dbReference type="InterPro" id="IPR027417">
    <property type="entry name" value="P-loop_NTPase"/>
</dbReference>
<dbReference type="EMBL" id="FR854092">
    <property type="protein sequence ID" value="CCA87112.1"/>
    <property type="molecule type" value="Genomic_DNA"/>
</dbReference>
<gene>
    <name evidence="1" type="ORF">RALSY_mp30429</name>
</gene>
<organism evidence="1">
    <name type="scientific">Ralstonia syzygii R24</name>
    <dbReference type="NCBI Taxonomy" id="907261"/>
    <lineage>
        <taxon>Bacteria</taxon>
        <taxon>Pseudomonadati</taxon>
        <taxon>Pseudomonadota</taxon>
        <taxon>Betaproteobacteria</taxon>
        <taxon>Burkholderiales</taxon>
        <taxon>Burkholderiaceae</taxon>
        <taxon>Ralstonia</taxon>
        <taxon>Ralstonia solanacearum species complex</taxon>
    </lineage>
</organism>
<dbReference type="SUPFAM" id="SSF52540">
    <property type="entry name" value="P-loop containing nucleoside triphosphate hydrolases"/>
    <property type="match status" value="1"/>
</dbReference>
<reference evidence="1" key="2">
    <citation type="submission" date="2011-04" db="EMBL/GenBank/DDBJ databases">
        <authorList>
            <person name="Genoscope - CEA"/>
        </authorList>
    </citation>
    <scope>NUCLEOTIDE SEQUENCE</scope>
    <source>
        <strain evidence="1">R24</strain>
    </source>
</reference>
<dbReference type="RefSeq" id="WP_197334280.1">
    <property type="nucleotide sequence ID" value="NZ_CP115945.1"/>
</dbReference>
<accession>G3AC38</accession>
<proteinExistence type="predicted"/>
<evidence type="ECO:0000313" key="1">
    <source>
        <dbReference type="EMBL" id="CCA87112.1"/>
    </source>
</evidence>
<name>G3AC38_9RALS</name>